<evidence type="ECO:0000256" key="1">
    <source>
        <dbReference type="ARBA" id="ARBA00001933"/>
    </source>
</evidence>
<evidence type="ECO:0000256" key="7">
    <source>
        <dbReference type="ARBA" id="ARBA00022898"/>
    </source>
</evidence>
<dbReference type="FunFam" id="3.40.640.10:FF:000004">
    <property type="entry name" value="Acetylornithine aminotransferase"/>
    <property type="match status" value="1"/>
</dbReference>
<keyword evidence="6 10" id="KW-0808">Transferase</keyword>
<dbReference type="PROSITE" id="PS00600">
    <property type="entry name" value="AA_TRANSFER_CLASS_3"/>
    <property type="match status" value="1"/>
</dbReference>
<evidence type="ECO:0000256" key="6">
    <source>
        <dbReference type="ARBA" id="ARBA00022679"/>
    </source>
</evidence>
<dbReference type="Pfam" id="PF00202">
    <property type="entry name" value="Aminotran_3"/>
    <property type="match status" value="1"/>
</dbReference>
<dbReference type="GO" id="GO:0030170">
    <property type="term" value="F:pyridoxal phosphate binding"/>
    <property type="evidence" value="ECO:0007669"/>
    <property type="project" value="InterPro"/>
</dbReference>
<evidence type="ECO:0000256" key="4">
    <source>
        <dbReference type="ARBA" id="ARBA00013049"/>
    </source>
</evidence>
<comment type="similarity">
    <text evidence="2 9">Belongs to the class-III pyridoxal-phosphate-dependent aminotransferase family.</text>
</comment>
<comment type="caution">
    <text evidence="10">The sequence shown here is derived from an EMBL/GenBank/DDBJ whole genome shotgun (WGS) entry which is preliminary data.</text>
</comment>
<evidence type="ECO:0000256" key="8">
    <source>
        <dbReference type="ARBA" id="ARBA00022946"/>
    </source>
</evidence>
<dbReference type="SUPFAM" id="SSF53383">
    <property type="entry name" value="PLP-dependent transferases"/>
    <property type="match status" value="1"/>
</dbReference>
<comment type="subunit">
    <text evidence="3">Homotetramer.</text>
</comment>
<comment type="cofactor">
    <cofactor evidence="1">
        <name>pyridoxal 5'-phosphate</name>
        <dbReference type="ChEBI" id="CHEBI:597326"/>
    </cofactor>
</comment>
<evidence type="ECO:0000256" key="2">
    <source>
        <dbReference type="ARBA" id="ARBA00008954"/>
    </source>
</evidence>
<dbReference type="InterPro" id="IPR015422">
    <property type="entry name" value="PyrdxlP-dep_Trfase_small"/>
</dbReference>
<dbReference type="InterPro" id="IPR015424">
    <property type="entry name" value="PyrdxlP-dep_Trfase"/>
</dbReference>
<dbReference type="GO" id="GO:0008453">
    <property type="term" value="F:alanine-glyoxylate transaminase activity"/>
    <property type="evidence" value="ECO:0007669"/>
    <property type="project" value="UniProtKB-EC"/>
</dbReference>
<keyword evidence="8" id="KW-0809">Transit peptide</keyword>
<dbReference type="Gene3D" id="3.40.640.10">
    <property type="entry name" value="Type I PLP-dependent aspartate aminotransferase-like (Major domain)"/>
    <property type="match status" value="1"/>
</dbReference>
<dbReference type="PANTHER" id="PTHR45688">
    <property type="match status" value="1"/>
</dbReference>
<dbReference type="EMBL" id="QZKU01000019">
    <property type="protein sequence ID" value="RJP25710.1"/>
    <property type="molecule type" value="Genomic_DNA"/>
</dbReference>
<keyword evidence="7 9" id="KW-0663">Pyridoxal phosphate</keyword>
<accession>A0A3A4P8J0</accession>
<evidence type="ECO:0000256" key="5">
    <source>
        <dbReference type="ARBA" id="ARBA00022576"/>
    </source>
</evidence>
<dbReference type="PANTHER" id="PTHR45688:SF3">
    <property type="entry name" value="ALANINE--GLYOXYLATE AMINOTRANSFERASE 2, MITOCHONDRIAL"/>
    <property type="match status" value="1"/>
</dbReference>
<evidence type="ECO:0000313" key="11">
    <source>
        <dbReference type="Proteomes" id="UP000265882"/>
    </source>
</evidence>
<dbReference type="AlphaFoldDB" id="A0A3A4P8J0"/>
<dbReference type="CDD" id="cd00610">
    <property type="entry name" value="OAT_like"/>
    <property type="match status" value="1"/>
</dbReference>
<sequence length="401" mass="43255">MQLVRGKGQYLFDHTGKQYLDCYSGVSVVNAGHCHPYIVDRICEQVRTLQHTTTIYLTQPIVDLAERLAAIMPGDIKKSFFCASGSEANEGAALLAQIYTGRSEMLALRHGLHGRTKLTMSLTGLSFWRTDPAPVGGITHVAGPYCYRCPLGLSVESCEIECALEVKAAITTSTSGRVAAFFAEPIQGNGGIITPPPGYFERVREILDHYEILFVSDEVQTGYGRTGKMFGCQHYDIMPDIVTSAKALANGTPIGAFSTTDSIAACFTRPSASTLGGNPVSSTAALATLDVIEDEGLVSRAEFLGGVLKQRFLELQDRHRLIGDVRGKGLMLGIELVGEEKAPAAEDTDHILELLKNAGVLAGKTGAARNVLTFQPPLVIEEEDIDRLTEALESVFSFVEP</sequence>
<gene>
    <name evidence="10" type="ORF">C4520_02130</name>
</gene>
<dbReference type="PIRSF" id="PIRSF000521">
    <property type="entry name" value="Transaminase_4ab_Lys_Orn"/>
    <property type="match status" value="1"/>
</dbReference>
<evidence type="ECO:0000256" key="3">
    <source>
        <dbReference type="ARBA" id="ARBA00011881"/>
    </source>
</evidence>
<evidence type="ECO:0000256" key="9">
    <source>
        <dbReference type="RuleBase" id="RU003560"/>
    </source>
</evidence>
<organism evidence="10 11">
    <name type="scientific">Abyssobacteria bacterium (strain SURF_5)</name>
    <dbReference type="NCBI Taxonomy" id="2093360"/>
    <lineage>
        <taxon>Bacteria</taxon>
        <taxon>Pseudomonadati</taxon>
        <taxon>Candidatus Hydrogenedentota</taxon>
        <taxon>Candidatus Abyssobacteria</taxon>
    </lineage>
</organism>
<dbReference type="Gene3D" id="3.90.1150.10">
    <property type="entry name" value="Aspartate Aminotransferase, domain 1"/>
    <property type="match status" value="1"/>
</dbReference>
<dbReference type="EC" id="2.6.1.44" evidence="4"/>
<proteinExistence type="inferred from homology"/>
<protein>
    <recommendedName>
        <fullName evidence="4">alanine--glyoxylate transaminase</fullName>
        <ecNumber evidence="4">2.6.1.44</ecNumber>
    </recommendedName>
</protein>
<keyword evidence="5 10" id="KW-0032">Aminotransferase</keyword>
<dbReference type="InterPro" id="IPR049704">
    <property type="entry name" value="Aminotrans_3_PPA_site"/>
</dbReference>
<dbReference type="InterPro" id="IPR015421">
    <property type="entry name" value="PyrdxlP-dep_Trfase_major"/>
</dbReference>
<dbReference type="InterPro" id="IPR005814">
    <property type="entry name" value="Aminotrans_3"/>
</dbReference>
<reference evidence="10 11" key="1">
    <citation type="journal article" date="2017" name="ISME J.">
        <title>Energy and carbon metabolisms in a deep terrestrial subsurface fluid microbial community.</title>
        <authorList>
            <person name="Momper L."/>
            <person name="Jungbluth S.P."/>
            <person name="Lee M.D."/>
            <person name="Amend J.P."/>
        </authorList>
    </citation>
    <scope>NUCLEOTIDE SEQUENCE [LARGE SCALE GENOMIC DNA]</scope>
    <source>
        <strain evidence="10">SURF_5</strain>
    </source>
</reference>
<dbReference type="Proteomes" id="UP000265882">
    <property type="component" value="Unassembled WGS sequence"/>
</dbReference>
<name>A0A3A4P8J0_ABYX5</name>
<evidence type="ECO:0000313" key="10">
    <source>
        <dbReference type="EMBL" id="RJP25710.1"/>
    </source>
</evidence>